<accession>A0A0V1FHK0</accession>
<sequence length="422" mass="47740">MNDMTRTLTFPVRRLSATCVTTLPIENSNKRAQQTFSDTLVVSVLQYSIQFEKLTYLTAKCSFVSFGIFRYEQTIVQLVLPDRIAHFVRCQLARILLLLLVLPAFDVGKHLLVKPHETIQLVLAERSRRVPGRVVQRSELFALDIGHILLANVALVDQPSQQRYRRQTVTRPAELWQRAELGQNGGERVDRLAPEPFRPFLFIATDQQRVQILVRAGEQDAALDAGLEAPRSARSRSRVGVLRQQQVVAHHTTLGHDEHHGQNLARQRDQVRQGDTGYLSQAISGCGVASRADVAVFHARKCTTNNNHPSKLFINSIVLGLVIVLLLTKIKLIFKNKQQYTYSPLNMSVISGGTCVKTFCYLYAADHERFPVHQLPSSECTELSFPFGQIPSVSLVPVSVYLCSKRRTRYKHLYKQKRFSIG</sequence>
<dbReference type="AlphaFoldDB" id="A0A0V1FHK0"/>
<keyword evidence="1" id="KW-0472">Membrane</keyword>
<protein>
    <submittedName>
        <fullName evidence="2">Uncharacterized protein</fullName>
    </submittedName>
</protein>
<feature type="transmembrane region" description="Helical" evidence="1">
    <location>
        <begin position="345"/>
        <end position="364"/>
    </location>
</feature>
<organism evidence="2 3">
    <name type="scientific">Trichinella pseudospiralis</name>
    <name type="common">Parasitic roundworm</name>
    <dbReference type="NCBI Taxonomy" id="6337"/>
    <lineage>
        <taxon>Eukaryota</taxon>
        <taxon>Metazoa</taxon>
        <taxon>Ecdysozoa</taxon>
        <taxon>Nematoda</taxon>
        <taxon>Enoplea</taxon>
        <taxon>Dorylaimia</taxon>
        <taxon>Trichinellida</taxon>
        <taxon>Trichinellidae</taxon>
        <taxon>Trichinella</taxon>
    </lineage>
</organism>
<dbReference type="EMBL" id="JYDT01000089">
    <property type="protein sequence ID" value="KRY85514.1"/>
    <property type="molecule type" value="Genomic_DNA"/>
</dbReference>
<name>A0A0V1FHK0_TRIPS</name>
<evidence type="ECO:0000256" key="1">
    <source>
        <dbReference type="SAM" id="Phobius"/>
    </source>
</evidence>
<evidence type="ECO:0000313" key="2">
    <source>
        <dbReference type="EMBL" id="KRY85514.1"/>
    </source>
</evidence>
<feature type="transmembrane region" description="Helical" evidence="1">
    <location>
        <begin position="384"/>
        <end position="403"/>
    </location>
</feature>
<keyword evidence="1" id="KW-0812">Transmembrane</keyword>
<keyword evidence="1" id="KW-1133">Transmembrane helix</keyword>
<comment type="caution">
    <text evidence="2">The sequence shown here is derived from an EMBL/GenBank/DDBJ whole genome shotgun (WGS) entry which is preliminary data.</text>
</comment>
<reference evidence="2 3" key="1">
    <citation type="submission" date="2015-01" db="EMBL/GenBank/DDBJ databases">
        <title>Evolution of Trichinella species and genotypes.</title>
        <authorList>
            <person name="Korhonen P.K."/>
            <person name="Edoardo P."/>
            <person name="Giuseppe L.R."/>
            <person name="Gasser R.B."/>
        </authorList>
    </citation>
    <scope>NUCLEOTIDE SEQUENCE [LARGE SCALE GENOMIC DNA]</scope>
    <source>
        <strain evidence="2">ISS470</strain>
    </source>
</reference>
<keyword evidence="3" id="KW-1185">Reference proteome</keyword>
<gene>
    <name evidence="2" type="ORF">T4D_10755</name>
</gene>
<dbReference type="Proteomes" id="UP000054995">
    <property type="component" value="Unassembled WGS sequence"/>
</dbReference>
<feature type="transmembrane region" description="Helical" evidence="1">
    <location>
        <begin position="312"/>
        <end position="333"/>
    </location>
</feature>
<proteinExistence type="predicted"/>
<dbReference type="OrthoDB" id="5919687at2759"/>
<evidence type="ECO:0000313" key="3">
    <source>
        <dbReference type="Proteomes" id="UP000054995"/>
    </source>
</evidence>